<evidence type="ECO:0008006" key="3">
    <source>
        <dbReference type="Google" id="ProtNLM"/>
    </source>
</evidence>
<reference evidence="1 2" key="1">
    <citation type="submission" date="2016-02" db="EMBL/GenBank/DDBJ databases">
        <title>Complete genome sequence of Halocynthiibacter arcticus PAMC 20958t from arctic marine sediment.</title>
        <authorList>
            <person name="Lee Y.M."/>
            <person name="Baek K."/>
            <person name="Lee H.K."/>
            <person name="Shin S.C."/>
        </authorList>
    </citation>
    <scope>NUCLEOTIDE SEQUENCE [LARGE SCALE GENOMIC DNA]</scope>
    <source>
        <strain evidence="1">PAMC 20958</strain>
    </source>
</reference>
<dbReference type="AlphaFoldDB" id="A0A126V2F2"/>
<dbReference type="SUPFAM" id="SSF55826">
    <property type="entry name" value="YbaK/ProRS associated domain"/>
    <property type="match status" value="1"/>
</dbReference>
<name>A0A126V2F2_9RHOB</name>
<organism evidence="1 2">
    <name type="scientific">Falsihalocynthiibacter arcticus</name>
    <dbReference type="NCBI Taxonomy" id="1579316"/>
    <lineage>
        <taxon>Bacteria</taxon>
        <taxon>Pseudomonadati</taxon>
        <taxon>Pseudomonadota</taxon>
        <taxon>Alphaproteobacteria</taxon>
        <taxon>Rhodobacterales</taxon>
        <taxon>Roseobacteraceae</taxon>
        <taxon>Falsihalocynthiibacter</taxon>
    </lineage>
</organism>
<accession>A0A126V2F2</accession>
<gene>
    <name evidence="1" type="ORF">RC74_15580</name>
</gene>
<dbReference type="KEGG" id="hat:RC74_15580"/>
<dbReference type="InterPro" id="IPR036754">
    <property type="entry name" value="YbaK/aa-tRNA-synt-asso_dom_sf"/>
</dbReference>
<protein>
    <recommendedName>
        <fullName evidence="3">YbaK/aminoacyl-tRNA synthetase-associated domain-containing protein</fullName>
    </recommendedName>
</protein>
<dbReference type="RefSeq" id="WP_052274817.1">
    <property type="nucleotide sequence ID" value="NZ_CP014327.1"/>
</dbReference>
<proteinExistence type="predicted"/>
<dbReference type="Proteomes" id="UP000070371">
    <property type="component" value="Chromosome"/>
</dbReference>
<evidence type="ECO:0000313" key="2">
    <source>
        <dbReference type="Proteomes" id="UP000070371"/>
    </source>
</evidence>
<keyword evidence="2" id="KW-1185">Reference proteome</keyword>
<sequence length="114" mass="12420">MNKSLKRVRAALQTAGLKVEILEVSKGIRTAQAAVNAASCEVDQIAKSIIFRNEEDGSAVIFITAGGKKICLIKASALLRPRWEKRTQNTFAPKQGSRLAASLRLGAFPNHVRF</sequence>
<evidence type="ECO:0000313" key="1">
    <source>
        <dbReference type="EMBL" id="AML52502.1"/>
    </source>
</evidence>
<dbReference type="Gene3D" id="3.90.960.10">
    <property type="entry name" value="YbaK/aminoacyl-tRNA synthetase-associated domain"/>
    <property type="match status" value="1"/>
</dbReference>
<dbReference type="GO" id="GO:0002161">
    <property type="term" value="F:aminoacyl-tRNA deacylase activity"/>
    <property type="evidence" value="ECO:0007669"/>
    <property type="project" value="InterPro"/>
</dbReference>
<dbReference type="STRING" id="1579316.RC74_15580"/>
<dbReference type="EMBL" id="CP014327">
    <property type="protein sequence ID" value="AML52502.1"/>
    <property type="molecule type" value="Genomic_DNA"/>
</dbReference>